<dbReference type="PANTHER" id="PTHR14932:SF1">
    <property type="entry name" value="RAB-LIKE PROTEIN 6"/>
    <property type="match status" value="1"/>
</dbReference>
<feature type="compositionally biased region" description="Basic residues" evidence="2">
    <location>
        <begin position="671"/>
        <end position="680"/>
    </location>
</feature>
<evidence type="ECO:0000313" key="4">
    <source>
        <dbReference type="Proteomes" id="UP000009022"/>
    </source>
</evidence>
<dbReference type="PROSITE" id="PS51419">
    <property type="entry name" value="RAB"/>
    <property type="match status" value="1"/>
</dbReference>
<dbReference type="SUPFAM" id="SSF52540">
    <property type="entry name" value="P-loop containing nucleoside triphosphate hydrolases"/>
    <property type="match status" value="1"/>
</dbReference>
<dbReference type="GO" id="GO:0003924">
    <property type="term" value="F:GTPase activity"/>
    <property type="evidence" value="ECO:0007669"/>
    <property type="project" value="InterPro"/>
</dbReference>
<dbReference type="Proteomes" id="UP000009022">
    <property type="component" value="Unassembled WGS sequence"/>
</dbReference>
<dbReference type="AlphaFoldDB" id="B3RP63"/>
<feature type="region of interest" description="Disordered" evidence="2">
    <location>
        <begin position="316"/>
        <end position="710"/>
    </location>
</feature>
<accession>B3RP63</accession>
<feature type="compositionally biased region" description="Low complexity" evidence="2">
    <location>
        <begin position="380"/>
        <end position="393"/>
    </location>
</feature>
<dbReference type="FunCoup" id="B3RP63">
    <property type="interactions" value="896"/>
</dbReference>
<dbReference type="GO" id="GO:0005525">
    <property type="term" value="F:GTP binding"/>
    <property type="evidence" value="ECO:0000318"/>
    <property type="project" value="GO_Central"/>
</dbReference>
<dbReference type="Pfam" id="PF00071">
    <property type="entry name" value="Ras"/>
    <property type="match status" value="1"/>
</dbReference>
<dbReference type="GeneID" id="6750627"/>
<evidence type="ECO:0000313" key="3">
    <source>
        <dbReference type="EMBL" id="EDV28137.1"/>
    </source>
</evidence>
<dbReference type="eggNOG" id="KOG0084">
    <property type="taxonomic scope" value="Eukaryota"/>
</dbReference>
<dbReference type="SMART" id="SM00175">
    <property type="entry name" value="RAB"/>
    <property type="match status" value="1"/>
</dbReference>
<sequence length="710" mass="80429">MFQALKKIASRSTNEENRPTPPTGVQVMDQTLKKKYARGVQYNIKVIIKGDRNTGKSCLWNRLQGRPFAEGYTPTNEIQVANIHWNYKASDDVVKVEVWDVVDKGRAKKKANASLKLTNNEVDDKDDTNERVLDAEFVDVYKGTNGVIMLFDITKPWTFQYVERELPKVPKHLPVLILANCRDMGDHRLVTEEEAIEWLRQFDDREDSASIRYAESSMKNGYGLKYLYKYFNLPYLHLQRETLLKQLKINTDDISVNNTLFFLLRNFPISQHSLSIPFIFFSNEIQAAIEELDIHLESEEQNYKLFLKEIDKKAKDRTRVATPAQQDQTLSNSSTRNQRKEIPSQQPSPAPAAARANVEKPTPPPQKLSPKPKAKELSQNVNNSKTNTNVTTSEDNNTTQKLSLRERMTAKLFKSSPNPAGNTKTDGPAIVIDRTTRQTGANVDSFKPEDDLDNSFLEDSNKVTETTTVPVPVDSSDDEADGNPLVTADEDIDLDEFVTENANVANTRESDDDDFSDSDEPDIAKDEDFVLQPEPAKKTVVKSSSKGPLKFDLKFEYDTPKTSSQPRSPTSPISQASDTTDGTEPQSSNLNLDDWLNDDVDLNVIKTEDEPTKSKKGKGTKKSKKNKDTMDFSYPDNAASPTTQSSPKYPTSLDEFLQQEEVPENTEVTKEKKKKKKKKSQGTEDSQDKDKKKKHKKKKKKSEENDYDEL</sequence>
<evidence type="ECO:0000256" key="1">
    <source>
        <dbReference type="SAM" id="Coils"/>
    </source>
</evidence>
<dbReference type="KEGG" id="tad:TRIADDRAFT_63653"/>
<feature type="compositionally biased region" description="Polar residues" evidence="2">
    <location>
        <begin position="415"/>
        <end position="425"/>
    </location>
</feature>
<dbReference type="GO" id="GO:0005829">
    <property type="term" value="C:cytosol"/>
    <property type="evidence" value="ECO:0000318"/>
    <property type="project" value="GO_Central"/>
</dbReference>
<dbReference type="EMBL" id="DS985242">
    <property type="protein sequence ID" value="EDV28137.1"/>
    <property type="molecule type" value="Genomic_DNA"/>
</dbReference>
<feature type="compositionally biased region" description="Polar residues" evidence="2">
    <location>
        <begin position="639"/>
        <end position="649"/>
    </location>
</feature>
<dbReference type="GO" id="GO:0005634">
    <property type="term" value="C:nucleus"/>
    <property type="evidence" value="ECO:0000318"/>
    <property type="project" value="GO_Central"/>
</dbReference>
<feature type="compositionally biased region" description="Low complexity" evidence="2">
    <location>
        <begin position="343"/>
        <end position="354"/>
    </location>
</feature>
<proteinExistence type="predicted"/>
<dbReference type="Gene3D" id="3.40.50.300">
    <property type="entry name" value="P-loop containing nucleotide triphosphate hydrolases"/>
    <property type="match status" value="1"/>
</dbReference>
<dbReference type="InParanoid" id="B3RP63"/>
<dbReference type="Pfam" id="PF08477">
    <property type="entry name" value="Roc"/>
    <property type="match status" value="1"/>
</dbReference>
<name>B3RP63_TRIAD</name>
<dbReference type="STRING" id="10228.B3RP63"/>
<dbReference type="InterPro" id="IPR027417">
    <property type="entry name" value="P-loop_NTPase"/>
</dbReference>
<dbReference type="InterPro" id="IPR040385">
    <property type="entry name" value="RABL6"/>
</dbReference>
<dbReference type="RefSeq" id="XP_002109971.1">
    <property type="nucleotide sequence ID" value="XM_002109935.1"/>
</dbReference>
<evidence type="ECO:0000256" key="2">
    <source>
        <dbReference type="SAM" id="MobiDB-lite"/>
    </source>
</evidence>
<dbReference type="OMA" id="IQVANIM"/>
<gene>
    <name evidence="3" type="ORF">TRIADDRAFT_63653</name>
</gene>
<protein>
    <recommendedName>
        <fullName evidence="5">Rab-like protein 6</fullName>
    </recommendedName>
</protein>
<feature type="coiled-coil region" evidence="1">
    <location>
        <begin position="282"/>
        <end position="309"/>
    </location>
</feature>
<evidence type="ECO:0008006" key="5">
    <source>
        <dbReference type="Google" id="ProtNLM"/>
    </source>
</evidence>
<feature type="compositionally biased region" description="Low complexity" evidence="2">
    <location>
        <begin position="463"/>
        <end position="474"/>
    </location>
</feature>
<dbReference type="PhylomeDB" id="B3RP63"/>
<reference evidence="3 4" key="1">
    <citation type="journal article" date="2008" name="Nature">
        <title>The Trichoplax genome and the nature of placozoans.</title>
        <authorList>
            <person name="Srivastava M."/>
            <person name="Begovic E."/>
            <person name="Chapman J."/>
            <person name="Putnam N.H."/>
            <person name="Hellsten U."/>
            <person name="Kawashima T."/>
            <person name="Kuo A."/>
            <person name="Mitros T."/>
            <person name="Salamov A."/>
            <person name="Carpenter M.L."/>
            <person name="Signorovitch A.Y."/>
            <person name="Moreno M.A."/>
            <person name="Kamm K."/>
            <person name="Grimwood J."/>
            <person name="Schmutz J."/>
            <person name="Shapiro H."/>
            <person name="Grigoriev I.V."/>
            <person name="Buss L.W."/>
            <person name="Schierwater B."/>
            <person name="Dellaporta S.L."/>
            <person name="Rokhsar D.S."/>
        </authorList>
    </citation>
    <scope>NUCLEOTIDE SEQUENCE [LARGE SCALE GENOMIC DNA]</scope>
    <source>
        <strain evidence="3 4">Grell-BS-1999</strain>
    </source>
</reference>
<dbReference type="HOGENOM" id="CLU_012780_1_2_1"/>
<dbReference type="CTD" id="6750627"/>
<feature type="compositionally biased region" description="Polar residues" evidence="2">
    <location>
        <begin position="560"/>
        <end position="588"/>
    </location>
</feature>
<feature type="compositionally biased region" description="Basic residues" evidence="2">
    <location>
        <begin position="614"/>
        <end position="625"/>
    </location>
</feature>
<dbReference type="InterPro" id="IPR001806">
    <property type="entry name" value="Small_GTPase"/>
</dbReference>
<feature type="compositionally biased region" description="Polar residues" evidence="2">
    <location>
        <begin position="323"/>
        <end position="336"/>
    </location>
</feature>
<feature type="compositionally biased region" description="Basic and acidic residues" evidence="2">
    <location>
        <begin position="549"/>
        <end position="559"/>
    </location>
</feature>
<feature type="compositionally biased region" description="Basic residues" evidence="2">
    <location>
        <begin position="691"/>
        <end position="700"/>
    </location>
</feature>
<dbReference type="PANTHER" id="PTHR14932">
    <property type="entry name" value="RAS GTPASE-RELATED"/>
    <property type="match status" value="1"/>
</dbReference>
<organism evidence="3 4">
    <name type="scientific">Trichoplax adhaerens</name>
    <name type="common">Trichoplax reptans</name>
    <dbReference type="NCBI Taxonomy" id="10228"/>
    <lineage>
        <taxon>Eukaryota</taxon>
        <taxon>Metazoa</taxon>
        <taxon>Placozoa</taxon>
        <taxon>Uniplacotomia</taxon>
        <taxon>Trichoplacea</taxon>
        <taxon>Trichoplacidae</taxon>
        <taxon>Trichoplax</taxon>
    </lineage>
</organism>
<keyword evidence="4" id="KW-1185">Reference proteome</keyword>
<dbReference type="OrthoDB" id="207081at2759"/>
<feature type="compositionally biased region" description="Acidic residues" evidence="2">
    <location>
        <begin position="488"/>
        <end position="498"/>
    </location>
</feature>
<keyword evidence="1" id="KW-0175">Coiled coil</keyword>
<feature type="compositionally biased region" description="Acidic residues" evidence="2">
    <location>
        <begin position="510"/>
        <end position="521"/>
    </location>
</feature>